<dbReference type="AlphaFoldDB" id="A0A8J6BC69"/>
<proteinExistence type="predicted"/>
<sequence length="117" mass="13196">MILECGDRIQIHMQTRGEHYIQVMNAFLTATCKLTVWVLPYACSPFIYIISWIGTVRPCISTISRVTLTTQSCSATRNSTIVFCPNPHSPPISALIDRCVPERRSVASTFFLLVEKM</sequence>
<comment type="caution">
    <text evidence="1">The sequence shown here is derived from an EMBL/GenBank/DDBJ whole genome shotgun (WGS) entry which is preliminary data.</text>
</comment>
<dbReference type="EMBL" id="WNTK01034386">
    <property type="protein sequence ID" value="KAG9460895.1"/>
    <property type="molecule type" value="Genomic_DNA"/>
</dbReference>
<organism evidence="1 2">
    <name type="scientific">Eleutherodactylus coqui</name>
    <name type="common">Puerto Rican coqui</name>
    <dbReference type="NCBI Taxonomy" id="57060"/>
    <lineage>
        <taxon>Eukaryota</taxon>
        <taxon>Metazoa</taxon>
        <taxon>Chordata</taxon>
        <taxon>Craniata</taxon>
        <taxon>Vertebrata</taxon>
        <taxon>Euteleostomi</taxon>
        <taxon>Amphibia</taxon>
        <taxon>Batrachia</taxon>
        <taxon>Anura</taxon>
        <taxon>Neobatrachia</taxon>
        <taxon>Hyloidea</taxon>
        <taxon>Eleutherodactylidae</taxon>
        <taxon>Eleutherodactylinae</taxon>
        <taxon>Eleutherodactylus</taxon>
        <taxon>Eleutherodactylus</taxon>
    </lineage>
</organism>
<name>A0A8J6BC69_ELECQ</name>
<dbReference type="Proteomes" id="UP000770717">
    <property type="component" value="Unassembled WGS sequence"/>
</dbReference>
<reference evidence="1" key="1">
    <citation type="thesis" date="2020" institute="ProQuest LLC" country="789 East Eisenhower Parkway, Ann Arbor, MI, USA">
        <title>Comparative Genomics and Chromosome Evolution.</title>
        <authorList>
            <person name="Mudd A.B."/>
        </authorList>
    </citation>
    <scope>NUCLEOTIDE SEQUENCE</scope>
    <source>
        <strain evidence="1">HN-11 Male</strain>
        <tissue evidence="1">Kidney and liver</tissue>
    </source>
</reference>
<protein>
    <submittedName>
        <fullName evidence="1">Uncharacterized protein</fullName>
    </submittedName>
</protein>
<gene>
    <name evidence="1" type="ORF">GDO78_018881</name>
</gene>
<evidence type="ECO:0000313" key="2">
    <source>
        <dbReference type="Proteomes" id="UP000770717"/>
    </source>
</evidence>
<keyword evidence="2" id="KW-1185">Reference proteome</keyword>
<evidence type="ECO:0000313" key="1">
    <source>
        <dbReference type="EMBL" id="KAG9460895.1"/>
    </source>
</evidence>
<accession>A0A8J6BC69</accession>